<dbReference type="EMBL" id="CBWP010000032">
    <property type="protein sequence ID" value="CDL37879.1"/>
    <property type="molecule type" value="Genomic_DNA"/>
</dbReference>
<feature type="signal peptide" evidence="1">
    <location>
        <begin position="1"/>
        <end position="23"/>
    </location>
</feature>
<dbReference type="AlphaFoldDB" id="A0A7G2IP84"/>
<evidence type="ECO:0000256" key="1">
    <source>
        <dbReference type="SAM" id="SignalP"/>
    </source>
</evidence>
<comment type="caution">
    <text evidence="2">The sequence shown here is derived from an EMBL/GenBank/DDBJ whole genome shotgun (WGS) entry which is preliminary data.</text>
</comment>
<reference evidence="2 3" key="1">
    <citation type="submission" date="2013-10" db="EMBL/GenBank/DDBJ databases">
        <title>Antibiotic resistance diversity of beta-lactamase producers in the General Hospital Vienna.</title>
        <authorList>
            <person name="Barisic I."/>
            <person name="Mitteregger D."/>
            <person name="Hirschl A.M."/>
            <person name="Noehammer C."/>
            <person name="Wiesinger-Mayr H."/>
        </authorList>
    </citation>
    <scope>NUCLEOTIDE SEQUENCE [LARGE SCALE GENOMIC DNA]</scope>
    <source>
        <strain evidence="2 3">ISC11</strain>
    </source>
</reference>
<accession>A0A7G2IP84</accession>
<feature type="chain" id="PRO_5028908150" evidence="1">
    <location>
        <begin position="24"/>
        <end position="47"/>
    </location>
</feature>
<name>A0A7G2IP84_CITFR</name>
<organism evidence="2 3">
    <name type="scientific">Citrobacter freundii</name>
    <dbReference type="NCBI Taxonomy" id="546"/>
    <lineage>
        <taxon>Bacteria</taxon>
        <taxon>Pseudomonadati</taxon>
        <taxon>Pseudomonadota</taxon>
        <taxon>Gammaproteobacteria</taxon>
        <taxon>Enterobacterales</taxon>
        <taxon>Enterobacteriaceae</taxon>
        <taxon>Citrobacter</taxon>
        <taxon>Citrobacter freundii complex</taxon>
    </lineage>
</organism>
<keyword evidence="1" id="KW-0732">Signal</keyword>
<evidence type="ECO:0000313" key="3">
    <source>
        <dbReference type="Proteomes" id="UP000019194"/>
    </source>
</evidence>
<protein>
    <submittedName>
        <fullName evidence="2">Fimbrial chaperone protein</fullName>
    </submittedName>
</protein>
<proteinExistence type="predicted"/>
<evidence type="ECO:0000313" key="2">
    <source>
        <dbReference type="EMBL" id="CDL37879.1"/>
    </source>
</evidence>
<dbReference type="Proteomes" id="UP000019194">
    <property type="component" value="Unassembled WGS sequence"/>
</dbReference>
<sequence>MFNYLKSGFILLLFLFPVASVQAAGGIALGATRVIYPADAKQNVTVY</sequence>